<gene>
    <name evidence="2" type="ORF">Egran_04476</name>
</gene>
<dbReference type="GO" id="GO:0008081">
    <property type="term" value="F:phosphoric diester hydrolase activity"/>
    <property type="evidence" value="ECO:0007669"/>
    <property type="project" value="InterPro"/>
</dbReference>
<dbReference type="InterPro" id="IPR000909">
    <property type="entry name" value="PLipase_C_PInositol-sp_X_dom"/>
</dbReference>
<protein>
    <recommendedName>
        <fullName evidence="1">Phosphatidylinositol-specific phospholipase C X domain-containing protein</fullName>
    </recommendedName>
</protein>
<comment type="caution">
    <text evidence="2">The sequence shown here is derived from an EMBL/GenBank/DDBJ whole genome shotgun (WGS) entry which is preliminary data.</text>
</comment>
<dbReference type="AlphaFoldDB" id="A0A232LUG2"/>
<dbReference type="InterPro" id="IPR051057">
    <property type="entry name" value="PI-PLC_domain"/>
</dbReference>
<organism evidence="2 3">
    <name type="scientific">Elaphomyces granulatus</name>
    <dbReference type="NCBI Taxonomy" id="519963"/>
    <lineage>
        <taxon>Eukaryota</taxon>
        <taxon>Fungi</taxon>
        <taxon>Dikarya</taxon>
        <taxon>Ascomycota</taxon>
        <taxon>Pezizomycotina</taxon>
        <taxon>Eurotiomycetes</taxon>
        <taxon>Eurotiomycetidae</taxon>
        <taxon>Eurotiales</taxon>
        <taxon>Elaphomycetaceae</taxon>
        <taxon>Elaphomyces</taxon>
    </lineage>
</organism>
<dbReference type="PANTHER" id="PTHR13593">
    <property type="match status" value="1"/>
</dbReference>
<keyword evidence="3" id="KW-1185">Reference proteome</keyword>
<feature type="domain" description="Phosphatidylinositol-specific phospholipase C X" evidence="1">
    <location>
        <begin position="159"/>
        <end position="308"/>
    </location>
</feature>
<evidence type="ECO:0000313" key="2">
    <source>
        <dbReference type="EMBL" id="OXV07762.1"/>
    </source>
</evidence>
<dbReference type="EMBL" id="NPHW01004579">
    <property type="protein sequence ID" value="OXV07762.1"/>
    <property type="molecule type" value="Genomic_DNA"/>
</dbReference>
<dbReference type="GO" id="GO:0006629">
    <property type="term" value="P:lipid metabolic process"/>
    <property type="evidence" value="ECO:0007669"/>
    <property type="project" value="InterPro"/>
</dbReference>
<dbReference type="CDD" id="cd08586">
    <property type="entry name" value="PI-PLCc_BcPLC_like"/>
    <property type="match status" value="1"/>
</dbReference>
<evidence type="ECO:0000259" key="1">
    <source>
        <dbReference type="SMART" id="SM00148"/>
    </source>
</evidence>
<proteinExistence type="predicted"/>
<dbReference type="Gene3D" id="3.20.20.190">
    <property type="entry name" value="Phosphatidylinositol (PI) phosphodiesterase"/>
    <property type="match status" value="1"/>
</dbReference>
<dbReference type="Pfam" id="PF00388">
    <property type="entry name" value="PI-PLC-X"/>
    <property type="match status" value="1"/>
</dbReference>
<dbReference type="SUPFAM" id="SSF51695">
    <property type="entry name" value="PLC-like phosphodiesterases"/>
    <property type="match status" value="1"/>
</dbReference>
<dbReference type="InterPro" id="IPR017946">
    <property type="entry name" value="PLC-like_Pdiesterase_TIM-brl"/>
</dbReference>
<dbReference type="Proteomes" id="UP000243515">
    <property type="component" value="Unassembled WGS sequence"/>
</dbReference>
<dbReference type="PROSITE" id="PS50007">
    <property type="entry name" value="PIPLC_X_DOMAIN"/>
    <property type="match status" value="1"/>
</dbReference>
<reference evidence="2 3" key="1">
    <citation type="journal article" date="2015" name="Environ. Microbiol.">
        <title>Metagenome sequence of Elaphomyces granulatus from sporocarp tissue reveals Ascomycota ectomycorrhizal fingerprints of genome expansion and a Proteobacteria-rich microbiome.</title>
        <authorList>
            <person name="Quandt C.A."/>
            <person name="Kohler A."/>
            <person name="Hesse C.N."/>
            <person name="Sharpton T.J."/>
            <person name="Martin F."/>
            <person name="Spatafora J.W."/>
        </authorList>
    </citation>
    <scope>NUCLEOTIDE SEQUENCE [LARGE SCALE GENOMIC DNA]</scope>
    <source>
        <strain evidence="2 3">OSC145934</strain>
    </source>
</reference>
<sequence>MGADFLSIRNLTSTPIELKFVERFSLQEESRGNILTLAKNFSRLLANSTRTNNIEGGLSNDAIPFDQEQANVRIEPFTTVSTQIRVFSYSDKERLGLTIEVEGEKHHVQIPVTTLESAIMRPLNEVARFKLVGVYITQESHLAIFSAANPNAWMRELGDDLLLSALSIPGTHNSPTCRLAAPSVRCQAVSPREQLENGVRFLDIRVQPQYPDDPTRDELLLVHGAFPISLTGNSYFRELLLELDEFLECNPSEAVIISLKREGTGRSTDEQLGRILCEHYAHPHSRWYTVPKIPTMGEVRGKIVLLRRFDIPESLKKEHNGRGWAIDGSGWADNSPNATCTNADICIQDFYELPQTQNIGKKIQFVMEHIERASANRYPLGILSPADSDKHYPFYINFLSAGNFWKVKTWPEGVAAKVNPATVDYLCRKHDGKDGDWSTGILVTDWAGQDGDWDLMRCIVGMNAKLKMMYDT</sequence>
<dbReference type="OrthoDB" id="1046782at2759"/>
<dbReference type="PANTHER" id="PTHR13593:SF113">
    <property type="entry name" value="SI:DKEY-266F7.9"/>
    <property type="match status" value="1"/>
</dbReference>
<accession>A0A232LUG2</accession>
<name>A0A232LUG2_9EURO</name>
<evidence type="ECO:0000313" key="3">
    <source>
        <dbReference type="Proteomes" id="UP000243515"/>
    </source>
</evidence>
<dbReference type="SMART" id="SM00148">
    <property type="entry name" value="PLCXc"/>
    <property type="match status" value="1"/>
</dbReference>